<keyword evidence="3" id="KW-1185">Reference proteome</keyword>
<keyword evidence="1" id="KW-1133">Transmembrane helix</keyword>
<protein>
    <recommendedName>
        <fullName evidence="4">PH domain-containing protein</fullName>
    </recommendedName>
</protein>
<dbReference type="EMBL" id="JAVREI010000005">
    <property type="protein sequence ID" value="MDT0276240.1"/>
    <property type="molecule type" value="Genomic_DNA"/>
</dbReference>
<dbReference type="RefSeq" id="WP_311345054.1">
    <property type="nucleotide sequence ID" value="NZ_JAVREI010000005.1"/>
</dbReference>
<feature type="transmembrane region" description="Helical" evidence="1">
    <location>
        <begin position="183"/>
        <end position="208"/>
    </location>
</feature>
<gene>
    <name evidence="2" type="ORF">RM425_10050</name>
</gene>
<evidence type="ECO:0008006" key="4">
    <source>
        <dbReference type="Google" id="ProtNLM"/>
    </source>
</evidence>
<feature type="transmembrane region" description="Helical" evidence="1">
    <location>
        <begin position="22"/>
        <end position="42"/>
    </location>
</feature>
<dbReference type="Proteomes" id="UP001183222">
    <property type="component" value="Unassembled WGS sequence"/>
</dbReference>
<evidence type="ECO:0000256" key="1">
    <source>
        <dbReference type="SAM" id="Phobius"/>
    </source>
</evidence>
<sequence length="213" mass="23081">MTVEDVAGREADIPLLRPSGRAYLWAVLLNAPFSIGITARNVSEGRTSWVVRVVSIGGTLAVAGVLLLLFFRLAHVRTEHGALLKRNLVGVVRRVRHDAIASVLLVPCYRRLRAPDTTLLSFLDADGRALMRLDGLHWDSAQLRSLAYATGAPVTELDGIVTRARLRASHPYAINWAERHTVALYWVTGVASVAIVGAAIVAASLGWCRPDGC</sequence>
<keyword evidence="1" id="KW-0812">Transmembrane</keyword>
<reference evidence="3" key="1">
    <citation type="submission" date="2023-07" db="EMBL/GenBank/DDBJ databases">
        <title>30 novel species of actinomycetes from the DSMZ collection.</title>
        <authorList>
            <person name="Nouioui I."/>
        </authorList>
    </citation>
    <scope>NUCLEOTIDE SEQUENCE [LARGE SCALE GENOMIC DNA]</scope>
    <source>
        <strain evidence="3">DSM 46792</strain>
    </source>
</reference>
<comment type="caution">
    <text evidence="2">The sequence shown here is derived from an EMBL/GenBank/DDBJ whole genome shotgun (WGS) entry which is preliminary data.</text>
</comment>
<accession>A0ABU2K7U3</accession>
<name>A0ABU2K7U3_9ACTN</name>
<keyword evidence="1" id="KW-0472">Membrane</keyword>
<evidence type="ECO:0000313" key="2">
    <source>
        <dbReference type="EMBL" id="MDT0276240.1"/>
    </source>
</evidence>
<organism evidence="2 3">
    <name type="scientific">Blastococcus goldschmidtiae</name>
    <dbReference type="NCBI Taxonomy" id="3075546"/>
    <lineage>
        <taxon>Bacteria</taxon>
        <taxon>Bacillati</taxon>
        <taxon>Actinomycetota</taxon>
        <taxon>Actinomycetes</taxon>
        <taxon>Geodermatophilales</taxon>
        <taxon>Geodermatophilaceae</taxon>
        <taxon>Blastococcus</taxon>
    </lineage>
</organism>
<feature type="transmembrane region" description="Helical" evidence="1">
    <location>
        <begin position="49"/>
        <end position="71"/>
    </location>
</feature>
<proteinExistence type="predicted"/>
<evidence type="ECO:0000313" key="3">
    <source>
        <dbReference type="Proteomes" id="UP001183222"/>
    </source>
</evidence>